<dbReference type="InterPro" id="IPR011050">
    <property type="entry name" value="Pectin_lyase_fold/virulence"/>
</dbReference>
<accession>A0A0M6X011</accession>
<evidence type="ECO:0000256" key="1">
    <source>
        <dbReference type="ARBA" id="ARBA00008891"/>
    </source>
</evidence>
<dbReference type="STRING" id="360807.ERS852392_00265"/>
<dbReference type="SUPFAM" id="SSF51126">
    <property type="entry name" value="Pectin lyase-like"/>
    <property type="match status" value="1"/>
</dbReference>
<dbReference type="InterPro" id="IPR033131">
    <property type="entry name" value="Pectinesterase_Asp_AS"/>
</dbReference>
<evidence type="ECO:0000313" key="7">
    <source>
        <dbReference type="EMBL" id="CRL42739.1"/>
    </source>
</evidence>
<dbReference type="PANTHER" id="PTHR31321">
    <property type="entry name" value="ACYL-COA THIOESTER HYDROLASE YBHC-RELATED"/>
    <property type="match status" value="1"/>
</dbReference>
<dbReference type="RefSeq" id="WP_082424607.1">
    <property type="nucleotide sequence ID" value="NZ_CVRS01000106.1"/>
</dbReference>
<evidence type="ECO:0000313" key="10">
    <source>
        <dbReference type="Proteomes" id="UP000095453"/>
    </source>
</evidence>
<dbReference type="UniPathway" id="UPA00545">
    <property type="reaction ID" value="UER00823"/>
</dbReference>
<evidence type="ECO:0000313" key="8">
    <source>
        <dbReference type="EMBL" id="CUN20810.1"/>
    </source>
</evidence>
<dbReference type="Proteomes" id="UP000049828">
    <property type="component" value="Unassembled WGS sequence"/>
</dbReference>
<comment type="catalytic activity">
    <reaction evidence="5">
        <text>[(1-&gt;4)-alpha-D-galacturonosyl methyl ester](n) + n H2O = [(1-&gt;4)-alpha-D-galacturonosyl](n) + n methanol + n H(+)</text>
        <dbReference type="Rhea" id="RHEA:22380"/>
        <dbReference type="Rhea" id="RHEA-COMP:14570"/>
        <dbReference type="Rhea" id="RHEA-COMP:14573"/>
        <dbReference type="ChEBI" id="CHEBI:15377"/>
        <dbReference type="ChEBI" id="CHEBI:15378"/>
        <dbReference type="ChEBI" id="CHEBI:17790"/>
        <dbReference type="ChEBI" id="CHEBI:140522"/>
        <dbReference type="ChEBI" id="CHEBI:140523"/>
        <dbReference type="EC" id="3.1.1.11"/>
    </reaction>
</comment>
<dbReference type="EMBL" id="CVRS01000106">
    <property type="protein sequence ID" value="CRL42739.1"/>
    <property type="molecule type" value="Genomic_DNA"/>
</dbReference>
<evidence type="ECO:0000256" key="2">
    <source>
        <dbReference type="ARBA" id="ARBA00022801"/>
    </source>
</evidence>
<feature type="domain" description="Pectinesterase catalytic" evidence="6">
    <location>
        <begin position="185"/>
        <end position="313"/>
    </location>
</feature>
<name>A0A0M6X011_9FIRM</name>
<dbReference type="Gene3D" id="2.160.20.10">
    <property type="entry name" value="Single-stranded right-handed beta-helix, Pectin lyase-like"/>
    <property type="match status" value="1"/>
</dbReference>
<comment type="pathway">
    <text evidence="5">Glycan metabolism; pectin degradation; 2-dehydro-3-deoxy-D-gluconate from pectin: step 1/5.</text>
</comment>
<dbReference type="PROSITE" id="PS00503">
    <property type="entry name" value="PECTINESTERASE_2"/>
    <property type="match status" value="1"/>
</dbReference>
<dbReference type="GO" id="GO:0045490">
    <property type="term" value="P:pectin catabolic process"/>
    <property type="evidence" value="ECO:0007669"/>
    <property type="project" value="UniProtKB-UniRule"/>
</dbReference>
<evidence type="ECO:0000313" key="9">
    <source>
        <dbReference type="Proteomes" id="UP000049828"/>
    </source>
</evidence>
<dbReference type="EMBL" id="CYXX01000020">
    <property type="protein sequence ID" value="CUN20810.1"/>
    <property type="molecule type" value="Genomic_DNA"/>
</dbReference>
<feature type="domain" description="Pectinesterase catalytic" evidence="6">
    <location>
        <begin position="27"/>
        <end position="160"/>
    </location>
</feature>
<dbReference type="Proteomes" id="UP000095453">
    <property type="component" value="Unassembled WGS sequence"/>
</dbReference>
<dbReference type="GO" id="GO:0042545">
    <property type="term" value="P:cell wall modification"/>
    <property type="evidence" value="ECO:0007669"/>
    <property type="project" value="UniProtKB-UniRule"/>
</dbReference>
<keyword evidence="9" id="KW-1185">Reference proteome</keyword>
<dbReference type="GO" id="GO:0030599">
    <property type="term" value="F:pectinesterase activity"/>
    <property type="evidence" value="ECO:0007669"/>
    <property type="project" value="UniProtKB-UniRule"/>
</dbReference>
<gene>
    <name evidence="8" type="primary">pemA</name>
    <name evidence="8" type="ORF">ERS852444_02424</name>
    <name evidence="7" type="ORF">RIL183_32281</name>
</gene>
<evidence type="ECO:0000256" key="3">
    <source>
        <dbReference type="ARBA" id="ARBA00023085"/>
    </source>
</evidence>
<sequence length="368" mass="41092">MVFHKTHGMNQPLFSMRTLYVSRTPADSSVYPTISAALDAIPMDLNEPACIYLAPGIYHEKITINKPYLTILGTGKSNKDVVLTYDDYALAPMADIGKLGTFRSYSVFIDTHDVTLQNLTIENASGDSLTHGQAIALYADGDRLVIDSCRLIGHQDTLFTGPLPPKEIEPDGFIGPKQSAPRINGRQYYKNCYICGDIDFIFGSATAYFENCVIESLCRTTNVNDIQGYITAASTPESQEYGYVFSNCKLISKDCPPNSVYLGRPWRNYAKTVFLECALGNHIHECGFHDWKKEDARNTVLYAEYRNYPASSADTTSNNRSLNDDIHCIDGRCIPYPHRAEYVCELDAVQAEHFSKENVLSGADHWNP</sequence>
<keyword evidence="2 5" id="KW-0378">Hydrolase</keyword>
<reference evidence="9" key="1">
    <citation type="submission" date="2015-05" db="EMBL/GenBank/DDBJ databases">
        <authorList>
            <consortium name="Pathogen Informatics"/>
        </authorList>
    </citation>
    <scope>NUCLEOTIDE SEQUENCE [LARGE SCALE GENOMIC DNA]</scope>
    <source>
        <strain evidence="8 10">2789STDY5608887</strain>
        <strain evidence="9">L1-83</strain>
    </source>
</reference>
<dbReference type="Pfam" id="PF01095">
    <property type="entry name" value="Pectinesterase"/>
    <property type="match status" value="2"/>
</dbReference>
<dbReference type="AlphaFoldDB" id="A0A0M6X011"/>
<dbReference type="GO" id="GO:0009279">
    <property type="term" value="C:cell outer membrane"/>
    <property type="evidence" value="ECO:0007669"/>
    <property type="project" value="TreeGrafter"/>
</dbReference>
<keyword evidence="3 5" id="KW-0063">Aspartyl esterase</keyword>
<comment type="similarity">
    <text evidence="1">Belongs to the pectinesterase family.</text>
</comment>
<dbReference type="EC" id="3.1.1.11" evidence="5"/>
<dbReference type="InterPro" id="IPR012334">
    <property type="entry name" value="Pectin_lyas_fold"/>
</dbReference>
<dbReference type="InterPro" id="IPR000070">
    <property type="entry name" value="Pectinesterase_cat"/>
</dbReference>
<evidence type="ECO:0000256" key="5">
    <source>
        <dbReference type="RuleBase" id="RU000589"/>
    </source>
</evidence>
<evidence type="ECO:0000259" key="6">
    <source>
        <dbReference type="Pfam" id="PF01095"/>
    </source>
</evidence>
<reference evidence="7" key="2">
    <citation type="submission" date="2015-05" db="EMBL/GenBank/DDBJ databases">
        <authorList>
            <person name="Wang D.B."/>
            <person name="Wang M."/>
        </authorList>
    </citation>
    <scope>NUCLEOTIDE SEQUENCE [LARGE SCALE GENOMIC DNA]</scope>
    <source>
        <strain evidence="7">L1-83</strain>
    </source>
</reference>
<proteinExistence type="inferred from homology"/>
<dbReference type="PANTHER" id="PTHR31321:SF57">
    <property type="entry name" value="PECTINESTERASE 53-RELATED"/>
    <property type="match status" value="1"/>
</dbReference>
<protein>
    <recommendedName>
        <fullName evidence="5">Pectinesterase</fullName>
        <ecNumber evidence="5">3.1.1.11</ecNumber>
    </recommendedName>
</protein>
<feature type="active site" evidence="4">
    <location>
        <position position="199"/>
    </location>
</feature>
<evidence type="ECO:0000256" key="4">
    <source>
        <dbReference type="PROSITE-ProRule" id="PRU10040"/>
    </source>
</evidence>
<organism evidence="7 9">
    <name type="scientific">Roseburia inulinivorans</name>
    <dbReference type="NCBI Taxonomy" id="360807"/>
    <lineage>
        <taxon>Bacteria</taxon>
        <taxon>Bacillati</taxon>
        <taxon>Bacillota</taxon>
        <taxon>Clostridia</taxon>
        <taxon>Lachnospirales</taxon>
        <taxon>Lachnospiraceae</taxon>
        <taxon>Roseburia</taxon>
    </lineage>
</organism>